<name>A0ACC1BIT2_9ROSI</name>
<evidence type="ECO:0000313" key="2">
    <source>
        <dbReference type="Proteomes" id="UP001164250"/>
    </source>
</evidence>
<dbReference type="EMBL" id="CM047900">
    <property type="protein sequence ID" value="KAJ0098810.1"/>
    <property type="molecule type" value="Genomic_DNA"/>
</dbReference>
<dbReference type="Proteomes" id="UP001164250">
    <property type="component" value="Chromosome 4"/>
</dbReference>
<proteinExistence type="predicted"/>
<reference evidence="2" key="1">
    <citation type="journal article" date="2023" name="G3 (Bethesda)">
        <title>Genome assembly and association tests identify interacting loci associated with vigor, precocity, and sex in interspecific pistachio rootstocks.</title>
        <authorList>
            <person name="Palmer W."/>
            <person name="Jacygrad E."/>
            <person name="Sagayaradj S."/>
            <person name="Cavanaugh K."/>
            <person name="Han R."/>
            <person name="Bertier L."/>
            <person name="Beede B."/>
            <person name="Kafkas S."/>
            <person name="Golino D."/>
            <person name="Preece J."/>
            <person name="Michelmore R."/>
        </authorList>
    </citation>
    <scope>NUCLEOTIDE SEQUENCE [LARGE SCALE GENOMIC DNA]</scope>
</reference>
<protein>
    <submittedName>
        <fullName evidence="1">Uncharacterized protein</fullName>
    </submittedName>
</protein>
<accession>A0ACC1BIT2</accession>
<keyword evidence="2" id="KW-1185">Reference proteome</keyword>
<comment type="caution">
    <text evidence="1">The sequence shown here is derived from an EMBL/GenBank/DDBJ whole genome shotgun (WGS) entry which is preliminary data.</text>
</comment>
<evidence type="ECO:0000313" key="1">
    <source>
        <dbReference type="EMBL" id="KAJ0098810.1"/>
    </source>
</evidence>
<sequence>MYPWLFNVSNNLGYLDLRLNQLQGSIPDAFGHITSLEDLRLQGNHFEGGIPESFGSMCRLLSLDLSSNKLGGKLSKSIRNLLGGCTEGTLTGLCLIENKFIGSVPDLSRFSSLKELQLGRNLLNGTLTNSIGLPYKLKVLVLRENSFEVYGGHLGLCGLPLPTKCPGDESAQGLATHNGGKEDTDSPKDDLWFYLSSVIGFVVGFWGVCGTLLFKASWRHAYFNFLIDVKDWLYVTAAVTFSKLRTRLSF</sequence>
<gene>
    <name evidence="1" type="ORF">Patl1_20270</name>
</gene>
<organism evidence="1 2">
    <name type="scientific">Pistacia atlantica</name>
    <dbReference type="NCBI Taxonomy" id="434234"/>
    <lineage>
        <taxon>Eukaryota</taxon>
        <taxon>Viridiplantae</taxon>
        <taxon>Streptophyta</taxon>
        <taxon>Embryophyta</taxon>
        <taxon>Tracheophyta</taxon>
        <taxon>Spermatophyta</taxon>
        <taxon>Magnoliopsida</taxon>
        <taxon>eudicotyledons</taxon>
        <taxon>Gunneridae</taxon>
        <taxon>Pentapetalae</taxon>
        <taxon>rosids</taxon>
        <taxon>malvids</taxon>
        <taxon>Sapindales</taxon>
        <taxon>Anacardiaceae</taxon>
        <taxon>Pistacia</taxon>
    </lineage>
</organism>